<gene>
    <name evidence="1" type="ORF">FHD67_08135</name>
</gene>
<sequence>MIKAIVFDIGNVLVRWDPVAAFLPLLGDRASVLAFLDRVDFATLNQRADGGACFDDLAEAIADPRDRAAFLAYRAGHAASIREPIEGTWVLLDRLRARGHAVHAITNWSAQTWPIGLATHPRLATAFGVTIVSGIEGVLKPDPRIFATLCDRAGVAPDQCLFIDDSPRNVAGARDAGMAAHHFTDPAALEDDLIRRGLL</sequence>
<comment type="caution">
    <text evidence="1">The sequence shown here is derived from an EMBL/GenBank/DDBJ whole genome shotgun (WGS) entry which is preliminary data.</text>
</comment>
<dbReference type="Pfam" id="PF00702">
    <property type="entry name" value="Hydrolase"/>
    <property type="match status" value="1"/>
</dbReference>
<dbReference type="Gene3D" id="3.40.50.1000">
    <property type="entry name" value="HAD superfamily/HAD-like"/>
    <property type="match status" value="1"/>
</dbReference>
<dbReference type="RefSeq" id="WP_139598406.1">
    <property type="nucleotide sequence ID" value="NZ_VDDC01000013.1"/>
</dbReference>
<dbReference type="NCBIfam" id="TIGR01509">
    <property type="entry name" value="HAD-SF-IA-v3"/>
    <property type="match status" value="1"/>
</dbReference>
<keyword evidence="2" id="KW-1185">Reference proteome</keyword>
<dbReference type="InterPro" id="IPR023214">
    <property type="entry name" value="HAD_sf"/>
</dbReference>
<evidence type="ECO:0000313" key="2">
    <source>
        <dbReference type="Proteomes" id="UP000304880"/>
    </source>
</evidence>
<dbReference type="CDD" id="cd02603">
    <property type="entry name" value="HAD_sEH-N_like"/>
    <property type="match status" value="1"/>
</dbReference>
<protein>
    <submittedName>
        <fullName evidence="1">HAD family phosphatase</fullName>
    </submittedName>
</protein>
<dbReference type="InterPro" id="IPR006439">
    <property type="entry name" value="HAD-SF_hydro_IA"/>
</dbReference>
<dbReference type="AlphaFoldDB" id="A0A5C4R7L4"/>
<dbReference type="SFLD" id="SFLDS00003">
    <property type="entry name" value="Haloacid_Dehalogenase"/>
    <property type="match status" value="1"/>
</dbReference>
<dbReference type="InterPro" id="IPR036412">
    <property type="entry name" value="HAD-like_sf"/>
</dbReference>
<dbReference type="SFLD" id="SFLDG01129">
    <property type="entry name" value="C1.5:_HAD__Beta-PGM__Phosphata"/>
    <property type="match status" value="1"/>
</dbReference>
<reference evidence="1 2" key="1">
    <citation type="submission" date="2019-06" db="EMBL/GenBank/DDBJ databases">
        <authorList>
            <person name="Li J."/>
        </authorList>
    </citation>
    <scope>NUCLEOTIDE SEQUENCE [LARGE SCALE GENOMIC DNA]</scope>
    <source>
        <strain evidence="1 2">CGMCC 1.8012</strain>
    </source>
</reference>
<dbReference type="EMBL" id="VDDC01000013">
    <property type="protein sequence ID" value="TNH39671.1"/>
    <property type="molecule type" value="Genomic_DNA"/>
</dbReference>
<dbReference type="Proteomes" id="UP000304880">
    <property type="component" value="Unassembled WGS sequence"/>
</dbReference>
<organism evidence="1 2">
    <name type="scientific">Paracoccus haeundaensis</name>
    <dbReference type="NCBI Taxonomy" id="225362"/>
    <lineage>
        <taxon>Bacteria</taxon>
        <taxon>Pseudomonadati</taxon>
        <taxon>Pseudomonadota</taxon>
        <taxon>Alphaproteobacteria</taxon>
        <taxon>Rhodobacterales</taxon>
        <taxon>Paracoccaceae</taxon>
        <taxon>Paracoccus</taxon>
    </lineage>
</organism>
<proteinExistence type="predicted"/>
<accession>A0A5C4R7L4</accession>
<dbReference type="PANTHER" id="PTHR43611:SF3">
    <property type="entry name" value="FLAVIN MONONUCLEOTIDE HYDROLASE 1, CHLOROPLATIC"/>
    <property type="match status" value="1"/>
</dbReference>
<evidence type="ECO:0000313" key="1">
    <source>
        <dbReference type="EMBL" id="TNH39671.1"/>
    </source>
</evidence>
<dbReference type="SUPFAM" id="SSF56784">
    <property type="entry name" value="HAD-like"/>
    <property type="match status" value="1"/>
</dbReference>
<name>A0A5C4R7L4_9RHOB</name>
<dbReference type="PANTHER" id="PTHR43611">
    <property type="entry name" value="ALPHA-D-GLUCOSE 1-PHOSPHATE PHOSPHATASE"/>
    <property type="match status" value="1"/>
</dbReference>